<sequence>MSRVYDDQRLAGAYERGNEMPEGSLRAWAELRARAARELARVLRAGGRAIIRTTFRERLDAVVYEYWPQLRASDERRFPGEDEVVTDFVSAGFTLEEITSFAQPVAADLAEYHARLVSRPQSKFTHLTDEEFRGGLARLETAARDEKDVPRPVLERYDVAVLSRP</sequence>
<proteinExistence type="predicted"/>
<comment type="caution">
    <text evidence="1">The sequence shown here is derived from an EMBL/GenBank/DDBJ whole genome shotgun (WGS) entry which is preliminary data.</text>
</comment>
<name>A0ABP5IA14_9ACTN</name>
<dbReference type="RefSeq" id="WP_344532878.1">
    <property type="nucleotide sequence ID" value="NZ_BAAAPE010000015.1"/>
</dbReference>
<keyword evidence="2" id="KW-1185">Reference proteome</keyword>
<dbReference type="Gene3D" id="3.40.50.150">
    <property type="entry name" value="Vaccinia Virus protein VP39"/>
    <property type="match status" value="1"/>
</dbReference>
<reference evidence="2" key="1">
    <citation type="journal article" date="2019" name="Int. J. Syst. Evol. Microbiol.">
        <title>The Global Catalogue of Microorganisms (GCM) 10K type strain sequencing project: providing services to taxonomists for standard genome sequencing and annotation.</title>
        <authorList>
            <consortium name="The Broad Institute Genomics Platform"/>
            <consortium name="The Broad Institute Genome Sequencing Center for Infectious Disease"/>
            <person name="Wu L."/>
            <person name="Ma J."/>
        </authorList>
    </citation>
    <scope>NUCLEOTIDE SEQUENCE [LARGE SCALE GENOMIC DNA]</scope>
    <source>
        <strain evidence="2">JCM 15478</strain>
    </source>
</reference>
<dbReference type="SUPFAM" id="SSF53335">
    <property type="entry name" value="S-adenosyl-L-methionine-dependent methyltransferases"/>
    <property type="match status" value="1"/>
</dbReference>
<evidence type="ECO:0000313" key="2">
    <source>
        <dbReference type="Proteomes" id="UP001500016"/>
    </source>
</evidence>
<gene>
    <name evidence="1" type="ORF">GCM10009801_62080</name>
</gene>
<accession>A0ABP5IA14</accession>
<dbReference type="Proteomes" id="UP001500016">
    <property type="component" value="Unassembled WGS sequence"/>
</dbReference>
<evidence type="ECO:0008006" key="3">
    <source>
        <dbReference type="Google" id="ProtNLM"/>
    </source>
</evidence>
<dbReference type="InterPro" id="IPR029063">
    <property type="entry name" value="SAM-dependent_MTases_sf"/>
</dbReference>
<evidence type="ECO:0000313" key="1">
    <source>
        <dbReference type="EMBL" id="GAA2094243.1"/>
    </source>
</evidence>
<protein>
    <recommendedName>
        <fullName evidence="3">SAM-dependent methyltransferase</fullName>
    </recommendedName>
</protein>
<organism evidence="1 2">
    <name type="scientific">Streptomyces albiaxialis</name>
    <dbReference type="NCBI Taxonomy" id="329523"/>
    <lineage>
        <taxon>Bacteria</taxon>
        <taxon>Bacillati</taxon>
        <taxon>Actinomycetota</taxon>
        <taxon>Actinomycetes</taxon>
        <taxon>Kitasatosporales</taxon>
        <taxon>Streptomycetaceae</taxon>
        <taxon>Streptomyces</taxon>
    </lineage>
</organism>
<dbReference type="EMBL" id="BAAAPE010000015">
    <property type="protein sequence ID" value="GAA2094243.1"/>
    <property type="molecule type" value="Genomic_DNA"/>
</dbReference>